<evidence type="ECO:0000313" key="2">
    <source>
        <dbReference type="Proteomes" id="UP001367508"/>
    </source>
</evidence>
<name>A0AAN9N0T0_CANGL</name>
<sequence>MEIEGPNLHSLVAHLAWEGFCWLMAHKVWGGSNDLYGLGGGFGGFGGLETSNTLKKKLVPMGMELVPWESPTICSTTKPRLWLSLQRLLSS</sequence>
<proteinExistence type="predicted"/>
<gene>
    <name evidence="1" type="ORF">VNO77_03669</name>
</gene>
<evidence type="ECO:0000313" key="1">
    <source>
        <dbReference type="EMBL" id="KAK7361599.1"/>
    </source>
</evidence>
<dbReference type="AlphaFoldDB" id="A0AAN9N0T0"/>
<comment type="caution">
    <text evidence="1">The sequence shown here is derived from an EMBL/GenBank/DDBJ whole genome shotgun (WGS) entry which is preliminary data.</text>
</comment>
<keyword evidence="2" id="KW-1185">Reference proteome</keyword>
<accession>A0AAN9N0T0</accession>
<reference evidence="1 2" key="1">
    <citation type="submission" date="2024-01" db="EMBL/GenBank/DDBJ databases">
        <title>The genomes of 5 underutilized Papilionoideae crops provide insights into root nodulation and disease resistanc.</title>
        <authorList>
            <person name="Jiang F."/>
        </authorList>
    </citation>
    <scope>NUCLEOTIDE SEQUENCE [LARGE SCALE GENOMIC DNA]</scope>
    <source>
        <strain evidence="1">LVBAO_FW01</strain>
        <tissue evidence="1">Leaves</tissue>
    </source>
</reference>
<organism evidence="1 2">
    <name type="scientific">Canavalia gladiata</name>
    <name type="common">Sword bean</name>
    <name type="synonym">Dolichos gladiatus</name>
    <dbReference type="NCBI Taxonomy" id="3824"/>
    <lineage>
        <taxon>Eukaryota</taxon>
        <taxon>Viridiplantae</taxon>
        <taxon>Streptophyta</taxon>
        <taxon>Embryophyta</taxon>
        <taxon>Tracheophyta</taxon>
        <taxon>Spermatophyta</taxon>
        <taxon>Magnoliopsida</taxon>
        <taxon>eudicotyledons</taxon>
        <taxon>Gunneridae</taxon>
        <taxon>Pentapetalae</taxon>
        <taxon>rosids</taxon>
        <taxon>fabids</taxon>
        <taxon>Fabales</taxon>
        <taxon>Fabaceae</taxon>
        <taxon>Papilionoideae</taxon>
        <taxon>50 kb inversion clade</taxon>
        <taxon>NPAAA clade</taxon>
        <taxon>indigoferoid/millettioid clade</taxon>
        <taxon>Phaseoleae</taxon>
        <taxon>Canavalia</taxon>
    </lineage>
</organism>
<protein>
    <submittedName>
        <fullName evidence="1">Uncharacterized protein</fullName>
    </submittedName>
</protein>
<dbReference type="Proteomes" id="UP001367508">
    <property type="component" value="Unassembled WGS sequence"/>
</dbReference>
<dbReference type="EMBL" id="JAYMYQ010000001">
    <property type="protein sequence ID" value="KAK7361599.1"/>
    <property type="molecule type" value="Genomic_DNA"/>
</dbReference>